<dbReference type="STRING" id="371731.Rsw2DRAFT_1028"/>
<organism evidence="2 3">
    <name type="scientific">Rhodobacter ferrooxidans</name>
    <dbReference type="NCBI Taxonomy" id="371731"/>
    <lineage>
        <taxon>Bacteria</taxon>
        <taxon>Pseudomonadati</taxon>
        <taxon>Pseudomonadota</taxon>
        <taxon>Alphaproteobacteria</taxon>
        <taxon>Rhodobacterales</taxon>
        <taxon>Rhodobacter group</taxon>
        <taxon>Rhodobacter</taxon>
    </lineage>
</organism>
<feature type="domain" description="ABM" evidence="1">
    <location>
        <begin position="23"/>
        <end position="78"/>
    </location>
</feature>
<gene>
    <name evidence="2" type="ORF">Rsw2DRAFT_1028</name>
</gene>
<dbReference type="GO" id="GO:0004497">
    <property type="term" value="F:monooxygenase activity"/>
    <property type="evidence" value="ECO:0007669"/>
    <property type="project" value="UniProtKB-KW"/>
</dbReference>
<dbReference type="OrthoDB" id="9797178at2"/>
<keyword evidence="2" id="KW-0503">Monooxygenase</keyword>
<dbReference type="InterPro" id="IPR007138">
    <property type="entry name" value="ABM_dom"/>
</dbReference>
<protein>
    <submittedName>
        <fullName evidence="2">Antibiotic biosynthesis monooxygenase</fullName>
    </submittedName>
</protein>
<comment type="caution">
    <text evidence="2">The sequence shown here is derived from an EMBL/GenBank/DDBJ whole genome shotgun (WGS) entry which is preliminary data.</text>
</comment>
<sequence>MTGTVRLSGQLICANDAEVAVVSQHLPEHIRLTRAEPGCLSFSVTQTADPRVFLVAEAFANRDSFAAHQSRTGTSAWFAATAHIRRDFDIIDD</sequence>
<keyword evidence="2" id="KW-0560">Oxidoreductase</keyword>
<evidence type="ECO:0000259" key="1">
    <source>
        <dbReference type="Pfam" id="PF03992"/>
    </source>
</evidence>
<keyword evidence="3" id="KW-1185">Reference proteome</keyword>
<evidence type="ECO:0000313" key="3">
    <source>
        <dbReference type="Proteomes" id="UP000010121"/>
    </source>
</evidence>
<dbReference type="RefSeq" id="WP_008028733.1">
    <property type="nucleotide sequence ID" value="NZ_ACYY01000005.1"/>
</dbReference>
<dbReference type="AlphaFoldDB" id="C8RZ00"/>
<dbReference type="Gene3D" id="3.30.70.100">
    <property type="match status" value="1"/>
</dbReference>
<accession>C8RZ00</accession>
<reference evidence="2 3" key="1">
    <citation type="submission" date="2009-08" db="EMBL/GenBank/DDBJ databases">
        <title>The draft genome of Rhodobacter sp. SW2.</title>
        <authorList>
            <consortium name="US DOE Joint Genome Institute (JGI-PGF)"/>
            <person name="Lucas S."/>
            <person name="Copeland A."/>
            <person name="Lapidus A."/>
            <person name="Glavina del Rio T."/>
            <person name="Tice H."/>
            <person name="Bruce D."/>
            <person name="Goodwin L."/>
            <person name="Pitluck S."/>
            <person name="Larimer F."/>
            <person name="Land M.L."/>
            <person name="Hauser L."/>
            <person name="Emerson D."/>
        </authorList>
    </citation>
    <scope>NUCLEOTIDE SEQUENCE [LARGE SCALE GENOMIC DNA]</scope>
    <source>
        <strain evidence="2 3">SW2</strain>
    </source>
</reference>
<dbReference type="Proteomes" id="UP000010121">
    <property type="component" value="Unassembled WGS sequence"/>
</dbReference>
<dbReference type="Pfam" id="PF03992">
    <property type="entry name" value="ABM"/>
    <property type="match status" value="1"/>
</dbReference>
<dbReference type="eggNOG" id="COG1359">
    <property type="taxonomic scope" value="Bacteria"/>
</dbReference>
<name>C8RZ00_9RHOB</name>
<dbReference type="InterPro" id="IPR011008">
    <property type="entry name" value="Dimeric_a/b-barrel"/>
</dbReference>
<dbReference type="EMBL" id="ACYY01000005">
    <property type="protein sequence ID" value="EEW25957.1"/>
    <property type="molecule type" value="Genomic_DNA"/>
</dbReference>
<proteinExistence type="predicted"/>
<dbReference type="SUPFAM" id="SSF54909">
    <property type="entry name" value="Dimeric alpha+beta barrel"/>
    <property type="match status" value="1"/>
</dbReference>
<evidence type="ECO:0000313" key="2">
    <source>
        <dbReference type="EMBL" id="EEW25957.1"/>
    </source>
</evidence>